<evidence type="ECO:0000256" key="1">
    <source>
        <dbReference type="SAM" id="MobiDB-lite"/>
    </source>
</evidence>
<dbReference type="AlphaFoldDB" id="A0ABD0L3A8"/>
<evidence type="ECO:0000313" key="2">
    <source>
        <dbReference type="EMBL" id="KAK7493698.1"/>
    </source>
</evidence>
<dbReference type="EMBL" id="JACVVK020000090">
    <property type="protein sequence ID" value="KAK7493698.1"/>
    <property type="molecule type" value="Genomic_DNA"/>
</dbReference>
<evidence type="ECO:0000313" key="3">
    <source>
        <dbReference type="Proteomes" id="UP001519460"/>
    </source>
</evidence>
<feature type="region of interest" description="Disordered" evidence="1">
    <location>
        <begin position="25"/>
        <end position="45"/>
    </location>
</feature>
<reference evidence="2 3" key="1">
    <citation type="journal article" date="2023" name="Sci. Data">
        <title>Genome assembly of the Korean intertidal mud-creeper Batillaria attramentaria.</title>
        <authorList>
            <person name="Patra A.K."/>
            <person name="Ho P.T."/>
            <person name="Jun S."/>
            <person name="Lee S.J."/>
            <person name="Kim Y."/>
            <person name="Won Y.J."/>
        </authorList>
    </citation>
    <scope>NUCLEOTIDE SEQUENCE [LARGE SCALE GENOMIC DNA]</scope>
    <source>
        <strain evidence="2">Wonlab-2016</strain>
    </source>
</reference>
<dbReference type="Proteomes" id="UP001519460">
    <property type="component" value="Unassembled WGS sequence"/>
</dbReference>
<accession>A0ABD0L3A8</accession>
<gene>
    <name evidence="2" type="ORF">BaRGS_00015027</name>
</gene>
<protein>
    <submittedName>
        <fullName evidence="2">Uncharacterized protein</fullName>
    </submittedName>
</protein>
<proteinExistence type="predicted"/>
<name>A0ABD0L3A8_9CAEN</name>
<organism evidence="2 3">
    <name type="scientific">Batillaria attramentaria</name>
    <dbReference type="NCBI Taxonomy" id="370345"/>
    <lineage>
        <taxon>Eukaryota</taxon>
        <taxon>Metazoa</taxon>
        <taxon>Spiralia</taxon>
        <taxon>Lophotrochozoa</taxon>
        <taxon>Mollusca</taxon>
        <taxon>Gastropoda</taxon>
        <taxon>Caenogastropoda</taxon>
        <taxon>Sorbeoconcha</taxon>
        <taxon>Cerithioidea</taxon>
        <taxon>Batillariidae</taxon>
        <taxon>Batillaria</taxon>
    </lineage>
</organism>
<sequence length="95" mass="10826">MKTTSGLSERSFCQQGNELILSWQVRPHNRMQEKRNSPDRSFAARNRLQRSAVPDGCDVIKWVDPNAMSTCCCGHGNRSPRYFLRKSCRMLHAGG</sequence>
<keyword evidence="3" id="KW-1185">Reference proteome</keyword>
<comment type="caution">
    <text evidence="2">The sequence shown here is derived from an EMBL/GenBank/DDBJ whole genome shotgun (WGS) entry which is preliminary data.</text>
</comment>